<keyword evidence="1" id="KW-0472">Membrane</keyword>
<organism evidence="2 3">
    <name type="scientific">Arenibacter aquaticus</name>
    <dbReference type="NCBI Taxonomy" id="2489054"/>
    <lineage>
        <taxon>Bacteria</taxon>
        <taxon>Pseudomonadati</taxon>
        <taxon>Bacteroidota</taxon>
        <taxon>Flavobacteriia</taxon>
        <taxon>Flavobacteriales</taxon>
        <taxon>Flavobacteriaceae</taxon>
        <taxon>Arenibacter</taxon>
    </lineage>
</organism>
<keyword evidence="3" id="KW-1185">Reference proteome</keyword>
<gene>
    <name evidence="2" type="ORF">EHW67_05685</name>
</gene>
<dbReference type="EMBL" id="RQPJ01000002">
    <property type="protein sequence ID" value="RTE54656.1"/>
    <property type="molecule type" value="Genomic_DNA"/>
</dbReference>
<proteinExistence type="predicted"/>
<keyword evidence="1" id="KW-1133">Transmembrane helix</keyword>
<evidence type="ECO:0000313" key="2">
    <source>
        <dbReference type="EMBL" id="RTE54656.1"/>
    </source>
</evidence>
<sequence length="173" mass="19541">MGNKNVIITEGVRPLWQTLLAAACYTLAVLLLATFFFGYELFPKAGIDNRWNVKLCYSAIICAAQGVVFSSVKSIYFNLKDNTYKTEYSVGPIKVGSWKQLPNVAYVSVFRQLKKDGSHTYEVNLWLTGNKSFTVYESSHMESTFAMGENTAKSLKVDLLDARVPHNYKWIKS</sequence>
<protein>
    <submittedName>
        <fullName evidence="2">Uncharacterized protein</fullName>
    </submittedName>
</protein>
<dbReference type="Proteomes" id="UP000267585">
    <property type="component" value="Unassembled WGS sequence"/>
</dbReference>
<reference evidence="2 3" key="1">
    <citation type="submission" date="2018-11" db="EMBL/GenBank/DDBJ databases">
        <title>Arenibacter aquaticus sp.nov., a marine bacterium isolated from surface seawater in the South China Sea.</title>
        <authorList>
            <person name="Guo J."/>
            <person name="Sun J."/>
        </authorList>
    </citation>
    <scope>NUCLEOTIDE SEQUENCE [LARGE SCALE GENOMIC DNA]</scope>
    <source>
        <strain evidence="2 3">GUO666</strain>
    </source>
</reference>
<feature type="transmembrane region" description="Helical" evidence="1">
    <location>
        <begin position="20"/>
        <end position="39"/>
    </location>
</feature>
<keyword evidence="1" id="KW-0812">Transmembrane</keyword>
<feature type="transmembrane region" description="Helical" evidence="1">
    <location>
        <begin position="51"/>
        <end position="72"/>
    </location>
</feature>
<name>A0A3S0AFN4_9FLAO</name>
<comment type="caution">
    <text evidence="2">The sequence shown here is derived from an EMBL/GenBank/DDBJ whole genome shotgun (WGS) entry which is preliminary data.</text>
</comment>
<dbReference type="PROSITE" id="PS51257">
    <property type="entry name" value="PROKAR_LIPOPROTEIN"/>
    <property type="match status" value="1"/>
</dbReference>
<evidence type="ECO:0000256" key="1">
    <source>
        <dbReference type="SAM" id="Phobius"/>
    </source>
</evidence>
<evidence type="ECO:0000313" key="3">
    <source>
        <dbReference type="Proteomes" id="UP000267585"/>
    </source>
</evidence>
<accession>A0A3S0AFN4</accession>
<dbReference type="AlphaFoldDB" id="A0A3S0AFN4"/>